<dbReference type="Proteomes" id="UP001281147">
    <property type="component" value="Unassembled WGS sequence"/>
</dbReference>
<keyword evidence="2" id="KW-1185">Reference proteome</keyword>
<dbReference type="EMBL" id="JAUTXU010000048">
    <property type="protein sequence ID" value="KAK3715593.1"/>
    <property type="molecule type" value="Genomic_DNA"/>
</dbReference>
<reference evidence="1" key="1">
    <citation type="submission" date="2023-07" db="EMBL/GenBank/DDBJ databases">
        <title>Black Yeasts Isolated from many extreme environments.</title>
        <authorList>
            <person name="Coleine C."/>
            <person name="Stajich J.E."/>
            <person name="Selbmann L."/>
        </authorList>
    </citation>
    <scope>NUCLEOTIDE SEQUENCE</scope>
    <source>
        <strain evidence="1">CCFEE 5714</strain>
    </source>
</reference>
<evidence type="ECO:0000313" key="2">
    <source>
        <dbReference type="Proteomes" id="UP001281147"/>
    </source>
</evidence>
<comment type="caution">
    <text evidence="1">The sequence shown here is derived from an EMBL/GenBank/DDBJ whole genome shotgun (WGS) entry which is preliminary data.</text>
</comment>
<proteinExistence type="predicted"/>
<name>A0ACC3NFG7_9PEZI</name>
<protein>
    <submittedName>
        <fullName evidence="1">AP-1-like transcription factor</fullName>
    </submittedName>
</protein>
<gene>
    <name evidence="1" type="primary">YAP3</name>
    <name evidence="1" type="ORF">LTR37_007081</name>
</gene>
<organism evidence="1 2">
    <name type="scientific">Vermiconidia calcicola</name>
    <dbReference type="NCBI Taxonomy" id="1690605"/>
    <lineage>
        <taxon>Eukaryota</taxon>
        <taxon>Fungi</taxon>
        <taxon>Dikarya</taxon>
        <taxon>Ascomycota</taxon>
        <taxon>Pezizomycotina</taxon>
        <taxon>Dothideomycetes</taxon>
        <taxon>Dothideomycetidae</taxon>
        <taxon>Mycosphaerellales</taxon>
        <taxon>Extremaceae</taxon>
        <taxon>Vermiconidia</taxon>
    </lineage>
</organism>
<sequence>MLLGSDHRSKPDEIHAVVIPDVDFFFDVEPDQGRLKVFSESSQGYSPELLLSPTGSDPEEKEQLRRKRRREQNKTAQRAYRGRKAQHMIELQAEIEVLEKHVLTFRSNNRQLEHDVRRMEIENSVLRASMVIDDHTGNVLQKAHAGHEAETPVGRPILLKDALTVYRGWYG</sequence>
<evidence type="ECO:0000313" key="1">
    <source>
        <dbReference type="EMBL" id="KAK3715593.1"/>
    </source>
</evidence>
<accession>A0ACC3NFG7</accession>